<dbReference type="FunFam" id="3.80.10.10:FF:000453">
    <property type="entry name" value="Leucine-rich receptor-like protein kinase family protein"/>
    <property type="match status" value="1"/>
</dbReference>
<dbReference type="InterPro" id="IPR003591">
    <property type="entry name" value="Leu-rich_rpt_typical-subtyp"/>
</dbReference>
<dbReference type="GO" id="GO:0005886">
    <property type="term" value="C:plasma membrane"/>
    <property type="evidence" value="ECO:0007669"/>
    <property type="project" value="UniProtKB-SubCell"/>
</dbReference>
<evidence type="ECO:0000313" key="13">
    <source>
        <dbReference type="EMBL" id="WVZ51096.1"/>
    </source>
</evidence>
<dbReference type="SUPFAM" id="SSF52047">
    <property type="entry name" value="RNI-like"/>
    <property type="match status" value="1"/>
</dbReference>
<keyword evidence="7" id="KW-0677">Repeat</keyword>
<dbReference type="FunFam" id="3.80.10.10:FF:000095">
    <property type="entry name" value="LRR receptor-like serine/threonine-protein kinase GSO1"/>
    <property type="match status" value="1"/>
</dbReference>
<evidence type="ECO:0000256" key="1">
    <source>
        <dbReference type="ARBA" id="ARBA00004251"/>
    </source>
</evidence>
<evidence type="ECO:0000313" key="14">
    <source>
        <dbReference type="Proteomes" id="UP001341281"/>
    </source>
</evidence>
<dbReference type="GO" id="GO:0051707">
    <property type="term" value="P:response to other organism"/>
    <property type="evidence" value="ECO:0007669"/>
    <property type="project" value="UniProtKB-ARBA"/>
</dbReference>
<accession>A0AAQ3PQ62</accession>
<evidence type="ECO:0000256" key="8">
    <source>
        <dbReference type="ARBA" id="ARBA00022989"/>
    </source>
</evidence>
<dbReference type="PANTHER" id="PTHR48063:SF40">
    <property type="entry name" value="LEUCINE-RICH REPEAT-CONTAINING N-TERMINAL PLANT-TYPE DOMAIN-CONTAINING PROTEIN"/>
    <property type="match status" value="1"/>
</dbReference>
<dbReference type="InterPro" id="IPR046956">
    <property type="entry name" value="RLP23-like"/>
</dbReference>
<evidence type="ECO:0000256" key="3">
    <source>
        <dbReference type="ARBA" id="ARBA00022475"/>
    </source>
</evidence>
<feature type="domain" description="Leucine-rich repeat-containing N-terminal plant-type" evidence="12">
    <location>
        <begin position="53"/>
        <end position="94"/>
    </location>
</feature>
<evidence type="ECO:0000256" key="7">
    <source>
        <dbReference type="ARBA" id="ARBA00022737"/>
    </source>
</evidence>
<name>A0AAQ3PQ62_PASNO</name>
<dbReference type="InterPro" id="IPR013210">
    <property type="entry name" value="LRR_N_plant-typ"/>
</dbReference>
<evidence type="ECO:0000259" key="12">
    <source>
        <dbReference type="Pfam" id="PF08263"/>
    </source>
</evidence>
<evidence type="ECO:0000256" key="9">
    <source>
        <dbReference type="ARBA" id="ARBA00023136"/>
    </source>
</evidence>
<protein>
    <recommendedName>
        <fullName evidence="12">Leucine-rich repeat-containing N-terminal plant-type domain-containing protein</fullName>
    </recommendedName>
</protein>
<keyword evidence="5 11" id="KW-0812">Transmembrane</keyword>
<evidence type="ECO:0000256" key="2">
    <source>
        <dbReference type="ARBA" id="ARBA00009592"/>
    </source>
</evidence>
<dbReference type="SMART" id="SM00369">
    <property type="entry name" value="LRR_TYP"/>
    <property type="match status" value="9"/>
</dbReference>
<comment type="subcellular location">
    <subcellularLocation>
        <location evidence="1">Cell membrane</location>
        <topology evidence="1">Single-pass type I membrane protein</topology>
    </subcellularLocation>
</comment>
<evidence type="ECO:0000256" key="4">
    <source>
        <dbReference type="ARBA" id="ARBA00022614"/>
    </source>
</evidence>
<keyword evidence="10" id="KW-0325">Glycoprotein</keyword>
<comment type="similarity">
    <text evidence="2">Belongs to the RLP family.</text>
</comment>
<dbReference type="Proteomes" id="UP001341281">
    <property type="component" value="Chromosome 01"/>
</dbReference>
<dbReference type="FunFam" id="3.80.10.10:FF:000649">
    <property type="entry name" value="Leucine Rich Repeat family protein"/>
    <property type="match status" value="1"/>
</dbReference>
<proteinExistence type="inferred from homology"/>
<keyword evidence="6" id="KW-0732">Signal</keyword>
<dbReference type="Pfam" id="PF08263">
    <property type="entry name" value="LRRNT_2"/>
    <property type="match status" value="1"/>
</dbReference>
<dbReference type="SUPFAM" id="SSF52058">
    <property type="entry name" value="L domain-like"/>
    <property type="match status" value="2"/>
</dbReference>
<dbReference type="PANTHER" id="PTHR48063">
    <property type="entry name" value="LRR RECEPTOR-LIKE KINASE"/>
    <property type="match status" value="1"/>
</dbReference>
<sequence length="871" mass="97427">MDQFSTAVYPSFIMLFIVVATLTATSFYTSSEALPQLQPLAAGIHAAGACIPRERDALLDFKRGITSDPAGRLSSWKEGDDHQDCCQWSGVRCSNRTGHVLKIMLRNLNGDDFDFPGLVGQISPSLHNLKHLEHLDLSYNNLTGPTAHIPEFLGSLKNLKYLNLSGIFFVHVLPPQLGNLTKLEYLDIGRNGLCETCWSRVDVSWLAHLPSLRYLDLSSVDLSTVADWAHVMNMIPSLRFLDLSLCNLANANQSLPHLNLTNLEWLDLSCNYFAHTVSSCWFWNVTQLKHLNMNSAGLYGQFPTTLMSSLQFLDFSENDRLIMPNMRRLCNLQVLRLASSIWKADITYLFWSLPHCSPNKLQELVLDVNLISGILLPNMMGHLTSLTILSLSCNNITGPLPSFIGNFTTLKNLDLSENHLTGHVPYEIGMLSRLTDLDLYNNDLDGVITEEHFARLSSLQHIDLSSNSLRIKISSEWKPPFGLNSASFESCQMGPLFPSWMRWLASAEYIDVSSAGIVDRLPDWFSDVFSHVVTIDMSNNTLFGGLPKGMELMTLEELYLGSNQLSGRIPTLPPNLTVFDVSMNTLSGPLPSNFSCQKMYTLSLFTNQFTGHIPRSICKCETLIELDLANNSFYGELPLCSWDYLEILDLSKNSLYGEFPSSLQNCTKLIFLDFAWNNFSGTLPTWIGNLGGLHFLGLGHNKYSGKIPESIKNLQCLQYLDIADNDLSGSLPRHLSNLTLMVMVSNWSEDDLPEKIRHHCSFGIPAARYNGVDLFEFIKGQQLDYGSLYKFIWEDATGIDLSLNNLSGELPEDLGTLAALRNLNLSRNLFIGNIPSMIGSMKSLESLDLSGNYPEGSCGDPNQEFQDYDEF</sequence>
<gene>
    <name evidence="13" type="ORF">U9M48_002274</name>
</gene>
<dbReference type="InterPro" id="IPR032675">
    <property type="entry name" value="LRR_dom_sf"/>
</dbReference>
<dbReference type="SMART" id="SM00365">
    <property type="entry name" value="LRR_SD22"/>
    <property type="match status" value="6"/>
</dbReference>
<dbReference type="InterPro" id="IPR001611">
    <property type="entry name" value="Leu-rich_rpt"/>
</dbReference>
<feature type="transmembrane region" description="Helical" evidence="11">
    <location>
        <begin position="7"/>
        <end position="28"/>
    </location>
</feature>
<dbReference type="AlphaFoldDB" id="A0AAQ3PQ62"/>
<organism evidence="13 14">
    <name type="scientific">Paspalum notatum var. saurae</name>
    <dbReference type="NCBI Taxonomy" id="547442"/>
    <lineage>
        <taxon>Eukaryota</taxon>
        <taxon>Viridiplantae</taxon>
        <taxon>Streptophyta</taxon>
        <taxon>Embryophyta</taxon>
        <taxon>Tracheophyta</taxon>
        <taxon>Spermatophyta</taxon>
        <taxon>Magnoliopsida</taxon>
        <taxon>Liliopsida</taxon>
        <taxon>Poales</taxon>
        <taxon>Poaceae</taxon>
        <taxon>PACMAD clade</taxon>
        <taxon>Panicoideae</taxon>
        <taxon>Andropogonodae</taxon>
        <taxon>Paspaleae</taxon>
        <taxon>Paspalinae</taxon>
        <taxon>Paspalum</taxon>
    </lineage>
</organism>
<dbReference type="GO" id="GO:0006952">
    <property type="term" value="P:defense response"/>
    <property type="evidence" value="ECO:0007669"/>
    <property type="project" value="UniProtKB-ARBA"/>
</dbReference>
<evidence type="ECO:0000256" key="11">
    <source>
        <dbReference type="SAM" id="Phobius"/>
    </source>
</evidence>
<evidence type="ECO:0000256" key="6">
    <source>
        <dbReference type="ARBA" id="ARBA00022729"/>
    </source>
</evidence>
<evidence type="ECO:0000256" key="5">
    <source>
        <dbReference type="ARBA" id="ARBA00022692"/>
    </source>
</evidence>
<keyword evidence="14" id="KW-1185">Reference proteome</keyword>
<dbReference type="PRINTS" id="PR00019">
    <property type="entry name" value="LEURICHRPT"/>
</dbReference>
<dbReference type="Pfam" id="PF13855">
    <property type="entry name" value="LRR_8"/>
    <property type="match status" value="1"/>
</dbReference>
<dbReference type="Gene3D" id="3.80.10.10">
    <property type="entry name" value="Ribonuclease Inhibitor"/>
    <property type="match status" value="5"/>
</dbReference>
<dbReference type="EMBL" id="CP144745">
    <property type="protein sequence ID" value="WVZ51096.1"/>
    <property type="molecule type" value="Genomic_DNA"/>
</dbReference>
<keyword evidence="3" id="KW-1003">Cell membrane</keyword>
<dbReference type="GO" id="GO:0009791">
    <property type="term" value="P:post-embryonic development"/>
    <property type="evidence" value="ECO:0007669"/>
    <property type="project" value="UniProtKB-ARBA"/>
</dbReference>
<evidence type="ECO:0000256" key="10">
    <source>
        <dbReference type="ARBA" id="ARBA00023180"/>
    </source>
</evidence>
<reference evidence="13 14" key="1">
    <citation type="submission" date="2024-02" db="EMBL/GenBank/DDBJ databases">
        <title>High-quality chromosome-scale genome assembly of Pensacola bahiagrass (Paspalum notatum Flugge var. saurae).</title>
        <authorList>
            <person name="Vega J.M."/>
            <person name="Podio M."/>
            <person name="Orjuela J."/>
            <person name="Siena L.A."/>
            <person name="Pessino S.C."/>
            <person name="Combes M.C."/>
            <person name="Mariac C."/>
            <person name="Albertini E."/>
            <person name="Pupilli F."/>
            <person name="Ortiz J.P.A."/>
            <person name="Leblanc O."/>
        </authorList>
    </citation>
    <scope>NUCLEOTIDE SEQUENCE [LARGE SCALE GENOMIC DNA]</scope>
    <source>
        <strain evidence="13">R1</strain>
        <tissue evidence="13">Leaf</tissue>
    </source>
</reference>
<keyword evidence="8 11" id="KW-1133">Transmembrane helix</keyword>
<keyword evidence="4" id="KW-0433">Leucine-rich repeat</keyword>
<keyword evidence="9 11" id="KW-0472">Membrane</keyword>
<dbReference type="Pfam" id="PF00560">
    <property type="entry name" value="LRR_1"/>
    <property type="match status" value="6"/>
</dbReference>